<gene>
    <name evidence="2" type="ORF">GT019_15105</name>
</gene>
<feature type="transmembrane region" description="Helical" evidence="1">
    <location>
        <begin position="226"/>
        <end position="245"/>
    </location>
</feature>
<feature type="transmembrane region" description="Helical" evidence="1">
    <location>
        <begin position="174"/>
        <end position="192"/>
    </location>
</feature>
<accession>A0ABW9XRF5</accession>
<proteinExistence type="predicted"/>
<feature type="transmembrane region" description="Helical" evidence="1">
    <location>
        <begin position="105"/>
        <end position="133"/>
    </location>
</feature>
<comment type="caution">
    <text evidence="2">The sequence shown here is derived from an EMBL/GenBank/DDBJ whole genome shotgun (WGS) entry which is preliminary data.</text>
</comment>
<feature type="transmembrane region" description="Helical" evidence="1">
    <location>
        <begin position="64"/>
        <end position="84"/>
    </location>
</feature>
<keyword evidence="1" id="KW-0472">Membrane</keyword>
<sequence>MSNLLRSELFKLRKDRSFRTLLAVLGVISLLYPLLIFYDDGTFSAAAVSVRDVFAGPAIGGDFYVLRMAPCVFAGFFISSEYAIGTMKTIGASGNGRLRIFWAKLTVFTLGTVVLAAVFPILSTGICAFVTGFRDMPGVGEASRLLGLTLLFAAAFASIMALCAIVLTDSGKTIGLLILFFILFDIIMTELAKKFAWIATLQEYSVLHLLDAIPAADAASGMTARLILVPVATYAAFACLGGYVFRKKEIK</sequence>
<keyword evidence="1" id="KW-0812">Transmembrane</keyword>
<organism evidence="2 3">
    <name type="scientific">Paenibacillus glycinis</name>
    <dbReference type="NCBI Taxonomy" id="2697035"/>
    <lineage>
        <taxon>Bacteria</taxon>
        <taxon>Bacillati</taxon>
        <taxon>Bacillota</taxon>
        <taxon>Bacilli</taxon>
        <taxon>Bacillales</taxon>
        <taxon>Paenibacillaceae</taxon>
        <taxon>Paenibacillus</taxon>
    </lineage>
</organism>
<evidence type="ECO:0000256" key="1">
    <source>
        <dbReference type="SAM" id="Phobius"/>
    </source>
</evidence>
<keyword evidence="1" id="KW-1133">Transmembrane helix</keyword>
<evidence type="ECO:0000313" key="3">
    <source>
        <dbReference type="Proteomes" id="UP000665561"/>
    </source>
</evidence>
<evidence type="ECO:0000313" key="2">
    <source>
        <dbReference type="EMBL" id="NBD25210.1"/>
    </source>
</evidence>
<dbReference type="RefSeq" id="WP_161744026.1">
    <property type="nucleotide sequence ID" value="NZ_JAAAMV010000011.1"/>
</dbReference>
<reference evidence="2 3" key="1">
    <citation type="submission" date="2020-01" db="EMBL/GenBank/DDBJ databases">
        <title>Paenibacillus soybeanensis sp. nov. isolated from the nodules of soybean (Glycine max(L.) Merr).</title>
        <authorList>
            <person name="Wang H."/>
        </authorList>
    </citation>
    <scope>NUCLEOTIDE SEQUENCE [LARGE SCALE GENOMIC DNA]</scope>
    <source>
        <strain evidence="2 3">T1</strain>
    </source>
</reference>
<dbReference type="Proteomes" id="UP000665561">
    <property type="component" value="Unassembled WGS sequence"/>
</dbReference>
<feature type="transmembrane region" description="Helical" evidence="1">
    <location>
        <begin position="145"/>
        <end position="167"/>
    </location>
</feature>
<protein>
    <submittedName>
        <fullName evidence="2">ABC transporter permease subunit</fullName>
    </submittedName>
</protein>
<name>A0ABW9XRF5_9BACL</name>
<dbReference type="Pfam" id="PF12730">
    <property type="entry name" value="ABC2_membrane_4"/>
    <property type="match status" value="1"/>
</dbReference>
<feature type="transmembrane region" description="Helical" evidence="1">
    <location>
        <begin position="21"/>
        <end position="38"/>
    </location>
</feature>
<dbReference type="PANTHER" id="PTHR37305">
    <property type="entry name" value="INTEGRAL MEMBRANE PROTEIN-RELATED"/>
    <property type="match status" value="1"/>
</dbReference>
<keyword evidence="3" id="KW-1185">Reference proteome</keyword>
<dbReference type="PANTHER" id="PTHR37305:SF1">
    <property type="entry name" value="MEMBRANE PROTEIN"/>
    <property type="match status" value="1"/>
</dbReference>
<dbReference type="EMBL" id="JAAAMV010000011">
    <property type="protein sequence ID" value="NBD25210.1"/>
    <property type="molecule type" value="Genomic_DNA"/>
</dbReference>